<proteinExistence type="predicted"/>
<dbReference type="InterPro" id="IPR011992">
    <property type="entry name" value="EF-hand-dom_pair"/>
</dbReference>
<evidence type="ECO:0000256" key="2">
    <source>
        <dbReference type="SAM" id="SignalP"/>
    </source>
</evidence>
<protein>
    <submittedName>
        <fullName evidence="4">EF-hand domain-containing protein</fullName>
    </submittedName>
</protein>
<dbReference type="InterPro" id="IPR002048">
    <property type="entry name" value="EF_hand_dom"/>
</dbReference>
<accession>A0ABV5HRT0</accession>
<organism evidence="4 5">
    <name type="scientific">Vibrio olivae</name>
    <dbReference type="NCBI Taxonomy" id="1243002"/>
    <lineage>
        <taxon>Bacteria</taxon>
        <taxon>Pseudomonadati</taxon>
        <taxon>Pseudomonadota</taxon>
        <taxon>Gammaproteobacteria</taxon>
        <taxon>Vibrionales</taxon>
        <taxon>Vibrionaceae</taxon>
        <taxon>Vibrio</taxon>
    </lineage>
</organism>
<dbReference type="PROSITE" id="PS00018">
    <property type="entry name" value="EF_HAND_1"/>
    <property type="match status" value="1"/>
</dbReference>
<name>A0ABV5HRT0_9VIBR</name>
<dbReference type="PROSITE" id="PS50222">
    <property type="entry name" value="EF_HAND_2"/>
    <property type="match status" value="1"/>
</dbReference>
<dbReference type="RefSeq" id="WP_390195707.1">
    <property type="nucleotide sequence ID" value="NZ_JBHMEP010000008.1"/>
</dbReference>
<comment type="caution">
    <text evidence="4">The sequence shown here is derived from an EMBL/GenBank/DDBJ whole genome shotgun (WGS) entry which is preliminary data.</text>
</comment>
<evidence type="ECO:0000313" key="5">
    <source>
        <dbReference type="Proteomes" id="UP001589645"/>
    </source>
</evidence>
<gene>
    <name evidence="4" type="ORF">ACFFUV_18510</name>
</gene>
<keyword evidence="2" id="KW-0732">Signal</keyword>
<feature type="chain" id="PRO_5046908956" evidence="2">
    <location>
        <begin position="22"/>
        <end position="91"/>
    </location>
</feature>
<evidence type="ECO:0000256" key="1">
    <source>
        <dbReference type="SAM" id="MobiDB-lite"/>
    </source>
</evidence>
<evidence type="ECO:0000313" key="4">
    <source>
        <dbReference type="EMBL" id="MFB9136966.1"/>
    </source>
</evidence>
<dbReference type="SUPFAM" id="SSF47473">
    <property type="entry name" value="EF-hand"/>
    <property type="match status" value="1"/>
</dbReference>
<dbReference type="Proteomes" id="UP001589645">
    <property type="component" value="Unassembled WGS sequence"/>
</dbReference>
<dbReference type="EMBL" id="JBHMEP010000008">
    <property type="protein sequence ID" value="MFB9136966.1"/>
    <property type="molecule type" value="Genomic_DNA"/>
</dbReference>
<sequence>MKTFKSWIALSVILLSNTALAQDRPSPPDSPGGQPPSFSKMDTNGDSVVTSDEADGPILDHFTEIDTNGDGKITEQEFTNHTPPGPPPSVQ</sequence>
<keyword evidence="5" id="KW-1185">Reference proteome</keyword>
<dbReference type="Gene3D" id="1.10.238.10">
    <property type="entry name" value="EF-hand"/>
    <property type="match status" value="1"/>
</dbReference>
<feature type="compositionally biased region" description="Polar residues" evidence="1">
    <location>
        <begin position="40"/>
        <end position="50"/>
    </location>
</feature>
<feature type="region of interest" description="Disordered" evidence="1">
    <location>
        <begin position="21"/>
        <end position="91"/>
    </location>
</feature>
<dbReference type="InterPro" id="IPR018247">
    <property type="entry name" value="EF_Hand_1_Ca_BS"/>
</dbReference>
<reference evidence="4 5" key="1">
    <citation type="submission" date="2024-09" db="EMBL/GenBank/DDBJ databases">
        <authorList>
            <person name="Sun Q."/>
            <person name="Mori K."/>
        </authorList>
    </citation>
    <scope>NUCLEOTIDE SEQUENCE [LARGE SCALE GENOMIC DNA]</scope>
    <source>
        <strain evidence="4 5">CECT 8064</strain>
    </source>
</reference>
<dbReference type="Pfam" id="PF13202">
    <property type="entry name" value="EF-hand_5"/>
    <property type="match status" value="1"/>
</dbReference>
<feature type="compositionally biased region" description="Pro residues" evidence="1">
    <location>
        <begin position="25"/>
        <end position="34"/>
    </location>
</feature>
<evidence type="ECO:0000259" key="3">
    <source>
        <dbReference type="PROSITE" id="PS50222"/>
    </source>
</evidence>
<feature type="signal peptide" evidence="2">
    <location>
        <begin position="1"/>
        <end position="21"/>
    </location>
</feature>
<feature type="domain" description="EF-hand" evidence="3">
    <location>
        <begin position="53"/>
        <end position="88"/>
    </location>
</feature>